<sequence length="339" mass="35385">MNQNVVRILAAASVSAMTLSGLALPVYAGETYHVGICQLVQHPALDAATKGFREELQKELEADGDSVEFDEQNAAGDSATCATIVNSFVTDGVDLIMANATPALQAAQAATGSIPILGTSVTDYGTALDISDWKGTTGTNISGTSDLAPLDKQAALFKELLPDAKNVGILYCSAEPNSKYQADTITPDLEKEGYKVTAYTFADSNDLQTVATTAFTENDAVYIPTDNTAASNTGIIKAVSLDKKVPAICGEEGIAEGCGIATLSISYEELGQTTGSMAYQILKKGADISSMEVQFAPNVTKEYNAELCDALGIKVPSDYVAIGAQSETEAETEAATEAE</sequence>
<evidence type="ECO:0000313" key="3">
    <source>
        <dbReference type="Proteomes" id="UP000481852"/>
    </source>
</evidence>
<proteinExistence type="predicted"/>
<dbReference type="InterPro" id="IPR028082">
    <property type="entry name" value="Peripla_BP_I"/>
</dbReference>
<dbReference type="AlphaFoldDB" id="A0A6L5X451"/>
<dbReference type="EMBL" id="VULZ01000009">
    <property type="protein sequence ID" value="MSS15179.1"/>
    <property type="molecule type" value="Genomic_DNA"/>
</dbReference>
<organism evidence="2 3">
    <name type="scientific">Porcincola intestinalis</name>
    <dbReference type="NCBI Taxonomy" id="2606632"/>
    <lineage>
        <taxon>Bacteria</taxon>
        <taxon>Bacillati</taxon>
        <taxon>Bacillota</taxon>
        <taxon>Clostridia</taxon>
        <taxon>Lachnospirales</taxon>
        <taxon>Lachnospiraceae</taxon>
        <taxon>Porcincola</taxon>
    </lineage>
</organism>
<reference evidence="2 3" key="1">
    <citation type="submission" date="2019-08" db="EMBL/GenBank/DDBJ databases">
        <title>In-depth cultivation of the pig gut microbiome towards novel bacterial diversity and tailored functional studies.</title>
        <authorList>
            <person name="Wylensek D."/>
            <person name="Hitch T.C.A."/>
            <person name="Clavel T."/>
        </authorList>
    </citation>
    <scope>NUCLEOTIDE SEQUENCE [LARGE SCALE GENOMIC DNA]</scope>
    <source>
        <strain evidence="2 3">Oil+RF-744-WCA-WT-11</strain>
    </source>
</reference>
<dbReference type="PANTHER" id="PTHR35271">
    <property type="entry name" value="ABC TRANSPORTER, SUBSTRATE-BINDING LIPOPROTEIN-RELATED"/>
    <property type="match status" value="1"/>
</dbReference>
<comment type="caution">
    <text evidence="2">The sequence shown here is derived from an EMBL/GenBank/DDBJ whole genome shotgun (WGS) entry which is preliminary data.</text>
</comment>
<dbReference type="PANTHER" id="PTHR35271:SF1">
    <property type="entry name" value="ABC TRANSPORTER, SUBSTRATE-BINDING LIPOPROTEIN"/>
    <property type="match status" value="1"/>
</dbReference>
<gene>
    <name evidence="2" type="ORF">FYJ35_09055</name>
</gene>
<dbReference type="SUPFAM" id="SSF53822">
    <property type="entry name" value="Periplasmic binding protein-like I"/>
    <property type="match status" value="1"/>
</dbReference>
<name>A0A6L5X451_9FIRM</name>
<dbReference type="InterPro" id="IPR007487">
    <property type="entry name" value="ABC_transpt-TYRBP-like"/>
</dbReference>
<dbReference type="Proteomes" id="UP000481852">
    <property type="component" value="Unassembled WGS sequence"/>
</dbReference>
<feature type="chain" id="PRO_5026832989" evidence="1">
    <location>
        <begin position="29"/>
        <end position="339"/>
    </location>
</feature>
<feature type="signal peptide" evidence="1">
    <location>
        <begin position="1"/>
        <end position="28"/>
    </location>
</feature>
<evidence type="ECO:0000313" key="2">
    <source>
        <dbReference type="EMBL" id="MSS15179.1"/>
    </source>
</evidence>
<accession>A0A6L5X451</accession>
<dbReference type="RefSeq" id="WP_154525763.1">
    <property type="nucleotide sequence ID" value="NZ_JAQYJL010000022.1"/>
</dbReference>
<protein>
    <submittedName>
        <fullName evidence="2">ABC transporter substrate-binding protein</fullName>
    </submittedName>
</protein>
<keyword evidence="3" id="KW-1185">Reference proteome</keyword>
<dbReference type="CDD" id="cd06325">
    <property type="entry name" value="PBP1_ABC_unchar_transporter"/>
    <property type="match status" value="1"/>
</dbReference>
<evidence type="ECO:0000256" key="1">
    <source>
        <dbReference type="SAM" id="SignalP"/>
    </source>
</evidence>
<dbReference type="Gene3D" id="3.40.50.2300">
    <property type="match status" value="2"/>
</dbReference>
<dbReference type="Pfam" id="PF04392">
    <property type="entry name" value="ABC_sub_bind"/>
    <property type="match status" value="1"/>
</dbReference>
<keyword evidence="1" id="KW-0732">Signal</keyword>